<organism evidence="2 3">
    <name type="scientific">Arabis nemorensis</name>
    <dbReference type="NCBI Taxonomy" id="586526"/>
    <lineage>
        <taxon>Eukaryota</taxon>
        <taxon>Viridiplantae</taxon>
        <taxon>Streptophyta</taxon>
        <taxon>Embryophyta</taxon>
        <taxon>Tracheophyta</taxon>
        <taxon>Spermatophyta</taxon>
        <taxon>Magnoliopsida</taxon>
        <taxon>eudicotyledons</taxon>
        <taxon>Gunneridae</taxon>
        <taxon>Pentapetalae</taxon>
        <taxon>rosids</taxon>
        <taxon>malvids</taxon>
        <taxon>Brassicales</taxon>
        <taxon>Brassicaceae</taxon>
        <taxon>Arabideae</taxon>
        <taxon>Arabis</taxon>
    </lineage>
</organism>
<protein>
    <submittedName>
        <fullName evidence="2">Uncharacterized protein</fullName>
    </submittedName>
</protein>
<evidence type="ECO:0000313" key="3">
    <source>
        <dbReference type="Proteomes" id="UP000489600"/>
    </source>
</evidence>
<comment type="caution">
    <text evidence="2">The sequence shown here is derived from an EMBL/GenBank/DDBJ whole genome shotgun (WGS) entry which is preliminary data.</text>
</comment>
<dbReference type="Proteomes" id="UP000489600">
    <property type="component" value="Unassembled WGS sequence"/>
</dbReference>
<sequence>MAFELAPTTASPPSALSQLSPSDLTKTKTPLPCQMLLLSALPNPPKPPVSPRSAAFSAIFNLRLAPPPKKSRFINHCSCSRCV</sequence>
<dbReference type="EMBL" id="CABITT030000002">
    <property type="protein sequence ID" value="VVA94271.1"/>
    <property type="molecule type" value="Genomic_DNA"/>
</dbReference>
<evidence type="ECO:0000256" key="1">
    <source>
        <dbReference type="SAM" id="MobiDB-lite"/>
    </source>
</evidence>
<gene>
    <name evidence="2" type="ORF">ANE_LOCUS4716</name>
</gene>
<reference evidence="2" key="1">
    <citation type="submission" date="2019-07" db="EMBL/GenBank/DDBJ databases">
        <authorList>
            <person name="Dittberner H."/>
        </authorList>
    </citation>
    <scope>NUCLEOTIDE SEQUENCE [LARGE SCALE GENOMIC DNA]</scope>
</reference>
<name>A0A565AXY1_9BRAS</name>
<dbReference type="AlphaFoldDB" id="A0A565AXY1"/>
<feature type="compositionally biased region" description="Low complexity" evidence="1">
    <location>
        <begin position="11"/>
        <end position="22"/>
    </location>
</feature>
<accession>A0A565AXY1</accession>
<keyword evidence="3" id="KW-1185">Reference proteome</keyword>
<evidence type="ECO:0000313" key="2">
    <source>
        <dbReference type="EMBL" id="VVA94271.1"/>
    </source>
</evidence>
<proteinExistence type="predicted"/>
<feature type="region of interest" description="Disordered" evidence="1">
    <location>
        <begin position="1"/>
        <end position="28"/>
    </location>
</feature>